<proteinExistence type="inferred from homology"/>
<dbReference type="GO" id="GO:0042302">
    <property type="term" value="F:structural constituent of cuticle"/>
    <property type="evidence" value="ECO:0007669"/>
    <property type="project" value="UniProtKB-KW"/>
</dbReference>
<keyword evidence="3" id="KW-0677">Repeat</keyword>
<dbReference type="SMART" id="SM00359">
    <property type="entry name" value="PUA"/>
    <property type="match status" value="1"/>
</dbReference>
<dbReference type="InterPro" id="IPR004521">
    <property type="entry name" value="Uncharacterised_CHP00451"/>
</dbReference>
<name>A0A5B7DKP5_PORTR</name>
<evidence type="ECO:0000256" key="2">
    <source>
        <dbReference type="ARBA" id="ARBA00022460"/>
    </source>
</evidence>
<dbReference type="AlphaFoldDB" id="A0A5B7DKP5"/>
<dbReference type="GO" id="GO:0001731">
    <property type="term" value="P:formation of translation preinitiation complex"/>
    <property type="evidence" value="ECO:0007669"/>
    <property type="project" value="TreeGrafter"/>
</dbReference>
<dbReference type="SUPFAM" id="SSF88697">
    <property type="entry name" value="PUA domain-like"/>
    <property type="match status" value="1"/>
</dbReference>
<dbReference type="OrthoDB" id="10249667at2759"/>
<dbReference type="PANTHER" id="PTHR22798:SF0">
    <property type="entry name" value="MALIGNANT T-CELL-AMPLIFIED SEQUENCE 1"/>
    <property type="match status" value="1"/>
</dbReference>
<evidence type="ECO:0000313" key="5">
    <source>
        <dbReference type="EMBL" id="MPC21629.1"/>
    </source>
</evidence>
<dbReference type="InterPro" id="IPR036974">
    <property type="entry name" value="PUA_sf"/>
</dbReference>
<reference evidence="5 6" key="1">
    <citation type="submission" date="2019-05" db="EMBL/GenBank/DDBJ databases">
        <title>Another draft genome of Portunus trituberculatus and its Hox gene families provides insights of decapod evolution.</title>
        <authorList>
            <person name="Jeong J.-H."/>
            <person name="Song I."/>
            <person name="Kim S."/>
            <person name="Choi T."/>
            <person name="Kim D."/>
            <person name="Ryu S."/>
            <person name="Kim W."/>
        </authorList>
    </citation>
    <scope>NUCLEOTIDE SEQUENCE [LARGE SCALE GENOMIC DNA]</scope>
    <source>
        <tissue evidence="5">Muscle</tissue>
    </source>
</reference>
<keyword evidence="2" id="KW-0193">Cuticle</keyword>
<evidence type="ECO:0000259" key="4">
    <source>
        <dbReference type="SMART" id="SM00359"/>
    </source>
</evidence>
<gene>
    <name evidence="5" type="primary">mcts1-b</name>
    <name evidence="5" type="ORF">E2C01_014622</name>
</gene>
<evidence type="ECO:0000256" key="3">
    <source>
        <dbReference type="ARBA" id="ARBA00022737"/>
    </source>
</evidence>
<dbReference type="Pfam" id="PF08140">
    <property type="entry name" value="Cuticle_1"/>
    <property type="match status" value="2"/>
</dbReference>
<dbReference type="InterPro" id="IPR016437">
    <property type="entry name" value="MCT-1/Tma20"/>
</dbReference>
<dbReference type="PANTHER" id="PTHR22798">
    <property type="entry name" value="MCT-1 PROTEIN"/>
    <property type="match status" value="1"/>
</dbReference>
<comment type="similarity">
    <text evidence="1">Belongs to the MCTS1 family.</text>
</comment>
<protein>
    <submittedName>
        <fullName evidence="5">Malignant T-cell-amplified sequence 1-B</fullName>
    </submittedName>
</protein>
<accession>A0A5B7DKP5</accession>
<dbReference type="GO" id="GO:0003723">
    <property type="term" value="F:RNA binding"/>
    <property type="evidence" value="ECO:0007669"/>
    <property type="project" value="InterPro"/>
</dbReference>
<evidence type="ECO:0000256" key="1">
    <source>
        <dbReference type="ARBA" id="ARBA00008955"/>
    </source>
</evidence>
<dbReference type="InterPro" id="IPR015947">
    <property type="entry name" value="PUA-like_sf"/>
</dbReference>
<sequence>MLPWMQVDKGAIRFILSGANIMCRGLTSPGAKMSEVAQSTVVAVMAEGKQHALCVGVTSLSTQDIAKTNKGVVVAAVVAVAAASPIGFARKGVGLIGRSGIVTVDGRIIPFTKEFMDDIVEIGEAGIVTKSGKNVHLTLDLHRLKRDVTTGFTRPKIGSIGFSGAVLTDGTIIQFTPEFIDDILYFGESGIITKSGKNVQLTADLKRV</sequence>
<evidence type="ECO:0000313" key="6">
    <source>
        <dbReference type="Proteomes" id="UP000324222"/>
    </source>
</evidence>
<dbReference type="InterPro" id="IPR012539">
    <property type="entry name" value="Cuticle_1"/>
</dbReference>
<dbReference type="EMBL" id="VSRR010000997">
    <property type="protein sequence ID" value="MPC21629.1"/>
    <property type="molecule type" value="Genomic_DNA"/>
</dbReference>
<dbReference type="Proteomes" id="UP000324222">
    <property type="component" value="Unassembled WGS sequence"/>
</dbReference>
<dbReference type="NCBIfam" id="TIGR00451">
    <property type="entry name" value="unchar_dom_2"/>
    <property type="match status" value="1"/>
</dbReference>
<feature type="domain" description="PUA" evidence="4">
    <location>
        <begin position="3"/>
        <end position="79"/>
    </location>
</feature>
<keyword evidence="6" id="KW-1185">Reference proteome</keyword>
<dbReference type="Gene3D" id="2.30.130.10">
    <property type="entry name" value="PUA domain"/>
    <property type="match status" value="1"/>
</dbReference>
<organism evidence="5 6">
    <name type="scientific">Portunus trituberculatus</name>
    <name type="common">Swimming crab</name>
    <name type="synonym">Neptunus trituberculatus</name>
    <dbReference type="NCBI Taxonomy" id="210409"/>
    <lineage>
        <taxon>Eukaryota</taxon>
        <taxon>Metazoa</taxon>
        <taxon>Ecdysozoa</taxon>
        <taxon>Arthropoda</taxon>
        <taxon>Crustacea</taxon>
        <taxon>Multicrustacea</taxon>
        <taxon>Malacostraca</taxon>
        <taxon>Eumalacostraca</taxon>
        <taxon>Eucarida</taxon>
        <taxon>Decapoda</taxon>
        <taxon>Pleocyemata</taxon>
        <taxon>Brachyura</taxon>
        <taxon>Eubrachyura</taxon>
        <taxon>Portunoidea</taxon>
        <taxon>Portunidae</taxon>
        <taxon>Portuninae</taxon>
        <taxon>Portunus</taxon>
    </lineage>
</organism>
<dbReference type="Pfam" id="PF01472">
    <property type="entry name" value="PUA"/>
    <property type="match status" value="1"/>
</dbReference>
<comment type="caution">
    <text evidence="5">The sequence shown here is derived from an EMBL/GenBank/DDBJ whole genome shotgun (WGS) entry which is preliminary data.</text>
</comment>
<dbReference type="InterPro" id="IPR002478">
    <property type="entry name" value="PUA"/>
</dbReference>
<dbReference type="PROSITE" id="PS50890">
    <property type="entry name" value="PUA"/>
    <property type="match status" value="1"/>
</dbReference>